<keyword evidence="6" id="KW-1185">Reference proteome</keyword>
<evidence type="ECO:0000259" key="4">
    <source>
        <dbReference type="SMART" id="SM00400"/>
    </source>
</evidence>
<keyword evidence="1" id="KW-0479">Metal-binding</keyword>
<dbReference type="InterPro" id="IPR050219">
    <property type="entry name" value="DnaG_primase"/>
</dbReference>
<reference evidence="5 6" key="1">
    <citation type="submission" date="2017-05" db="EMBL/GenBank/DDBJ databases">
        <authorList>
            <person name="Varghese N."/>
            <person name="Submissions S."/>
        </authorList>
    </citation>
    <scope>NUCLEOTIDE SEQUENCE [LARGE SCALE GENOMIC DNA]</scope>
    <source>
        <strain evidence="5 6">MACB1020</strain>
    </source>
</reference>
<name>A0ABY1SAC9_CALBS</name>
<dbReference type="InterPro" id="IPR040538">
    <property type="entry name" value="Cch_HTH"/>
</dbReference>
<dbReference type="PANTHER" id="PTHR30313:SF2">
    <property type="entry name" value="DNA PRIMASE"/>
    <property type="match status" value="1"/>
</dbReference>
<evidence type="ECO:0000256" key="1">
    <source>
        <dbReference type="ARBA" id="ARBA00022723"/>
    </source>
</evidence>
<accession>A0ABY1SAC9</accession>
<dbReference type="Pfam" id="PF06048">
    <property type="entry name" value="DUF927"/>
    <property type="match status" value="1"/>
</dbReference>
<keyword evidence="2" id="KW-0863">Zinc-finger</keyword>
<sequence>MTKQYKNVDLDKYIDYEKFYSRYLSNMKKTGTDKISAQCPFHDDQHNSFWFRIQNGCWKCEAGCGNGNAITFLERIEKISRKEAYKILLKEAGLLKDDEKKEKLMKYTLDDYSKEKKLPIEFLTKICEMKQEDYNKRYVSIYYKDDQGNTAGIRKRYYPSSKKRFAWVQGARVVPYGLWRLSEFNKDYIILVEGESDTQTLWYHGYQALGIAGASNLRCEDFKHLEKFEKVYIWQEPDRGGTTFIERFIRLAGETGFDKPCFILQSDKFKDVSEIHIHHNSNHERFVEEINSIIENAKPINIEKQNKNLFGVDFKYNTPQGYYITPEGILKENVSKKTEEITTIEVTKTPVIISKKLKEIETNLEKVELVYLTNNLKNSIVIDKGVIVSTREILELANYGILVNSNNAKLLVQYLYDFESANLKELPTLLMSKKLGWYKEMFIPYEPNIIVVQSDALFEGLIPAGTFQAWQQGMKEFRYNEAFRFLMAASFTAPLLRLLNQRIFLIHLWGDSRSGKTATLKAALSIWGNPDDLVVTFNATKVGLEKIANFYNDLPIGIDERQVANNQEFIENLVYMLSLGKGKLRGSKGGGLQPLSTWHTVILSTGEEPLSSTTSNEGVFTRTIEINLKPFDNEEQARACYEVIQSNYGWAGREWIKTIQQNKNIIQKIKTTSQSLFDTILKKYPKILQSHAMALALVGAVDMTTSKLIFGEKHPEPITEIVISAIAEQLQGVEEVDIGQRAYDYILDMINAHIKNFEEEAKERWGFLQDGVVEFFPSVLEKLLREMNFNPKKVYAAWEEKGLIKVTYEKDCKRYSVLKKKAGKVFRIVEIKLPSQEESKVI</sequence>
<comment type="caution">
    <text evidence="5">The sequence shown here is derived from an EMBL/GenBank/DDBJ whole genome shotgun (WGS) entry which is preliminary data.</text>
</comment>
<evidence type="ECO:0000313" key="5">
    <source>
        <dbReference type="EMBL" id="SMR94424.1"/>
    </source>
</evidence>
<protein>
    <submittedName>
        <fullName evidence="5">Uncharcterized protein, DUF927 family</fullName>
    </submittedName>
</protein>
<dbReference type="CDD" id="cd01029">
    <property type="entry name" value="TOPRIM_primases"/>
    <property type="match status" value="1"/>
</dbReference>
<dbReference type="Pfam" id="PF18662">
    <property type="entry name" value="HTH_56"/>
    <property type="match status" value="1"/>
</dbReference>
<dbReference type="PANTHER" id="PTHR30313">
    <property type="entry name" value="DNA PRIMASE"/>
    <property type="match status" value="1"/>
</dbReference>
<dbReference type="RefSeq" id="WP_015907540.1">
    <property type="nucleotide sequence ID" value="NZ_FUZJ01000001.1"/>
</dbReference>
<dbReference type="EMBL" id="FXXC01000001">
    <property type="protein sequence ID" value="SMR94424.1"/>
    <property type="molecule type" value="Genomic_DNA"/>
</dbReference>
<dbReference type="Gene3D" id="3.40.1360.10">
    <property type="match status" value="1"/>
</dbReference>
<evidence type="ECO:0000256" key="2">
    <source>
        <dbReference type="ARBA" id="ARBA00022771"/>
    </source>
</evidence>
<dbReference type="SMART" id="SM00400">
    <property type="entry name" value="ZnF_CHCC"/>
    <property type="match status" value="1"/>
</dbReference>
<organism evidence="5 6">
    <name type="scientific">Caldicellulosiruptor bescii</name>
    <name type="common">Anaerocellum thermophilum</name>
    <dbReference type="NCBI Taxonomy" id="31899"/>
    <lineage>
        <taxon>Bacteria</taxon>
        <taxon>Bacillati</taxon>
        <taxon>Bacillota</taxon>
        <taxon>Bacillota incertae sedis</taxon>
        <taxon>Caldicellulosiruptorales</taxon>
        <taxon>Caldicellulosiruptoraceae</taxon>
        <taxon>Caldicellulosiruptor</taxon>
    </lineage>
</organism>
<dbReference type="Gene3D" id="3.90.580.10">
    <property type="entry name" value="Zinc finger, CHC2-type domain"/>
    <property type="match status" value="1"/>
</dbReference>
<dbReference type="SUPFAM" id="SSF57783">
    <property type="entry name" value="Zinc beta-ribbon"/>
    <property type="match status" value="1"/>
</dbReference>
<evidence type="ECO:0000313" key="6">
    <source>
        <dbReference type="Proteomes" id="UP000196803"/>
    </source>
</evidence>
<gene>
    <name evidence="5" type="ORF">SAMN05216240_2070</name>
</gene>
<dbReference type="Proteomes" id="UP000196803">
    <property type="component" value="Unassembled WGS sequence"/>
</dbReference>
<keyword evidence="3" id="KW-0862">Zinc</keyword>
<dbReference type="InterPro" id="IPR036977">
    <property type="entry name" value="DNA_primase_Znf_CHC2"/>
</dbReference>
<dbReference type="InterPro" id="IPR009270">
    <property type="entry name" value="DUF927"/>
</dbReference>
<dbReference type="Pfam" id="PF01807">
    <property type="entry name" value="Zn_ribbon_DnaG"/>
    <property type="match status" value="1"/>
</dbReference>
<proteinExistence type="predicted"/>
<dbReference type="GeneID" id="31772376"/>
<dbReference type="InterPro" id="IPR002694">
    <property type="entry name" value="Znf_CHC2"/>
</dbReference>
<dbReference type="InterPro" id="IPR034154">
    <property type="entry name" value="TOPRIM_DnaG/twinkle"/>
</dbReference>
<feature type="domain" description="Zinc finger CHC2-type" evidence="4">
    <location>
        <begin position="35"/>
        <end position="89"/>
    </location>
</feature>
<evidence type="ECO:0000256" key="3">
    <source>
        <dbReference type="ARBA" id="ARBA00022833"/>
    </source>
</evidence>